<dbReference type="SMART" id="SM00530">
    <property type="entry name" value="HTH_XRE"/>
    <property type="match status" value="1"/>
</dbReference>
<feature type="domain" description="HTH cro/C1-type" evidence="2">
    <location>
        <begin position="6"/>
        <end position="60"/>
    </location>
</feature>
<sequence>MEHNRIKELREDRDIKQREIAAYLKVAQNTYSNYENGVREFPLEILILLSRFYQVNLEYLLGLTDIPTPLPPSKRPK</sequence>
<dbReference type="AlphaFoldDB" id="A0AAW4VTC2"/>
<keyword evidence="4" id="KW-1185">Reference proteome</keyword>
<dbReference type="InterPro" id="IPR010982">
    <property type="entry name" value="Lambda_DNA-bd_dom_sf"/>
</dbReference>
<dbReference type="CDD" id="cd00093">
    <property type="entry name" value="HTH_XRE"/>
    <property type="match status" value="1"/>
</dbReference>
<dbReference type="InterPro" id="IPR001387">
    <property type="entry name" value="Cro/C1-type_HTH"/>
</dbReference>
<dbReference type="SUPFAM" id="SSF47413">
    <property type="entry name" value="lambda repressor-like DNA-binding domains"/>
    <property type="match status" value="1"/>
</dbReference>
<dbReference type="Gene3D" id="1.10.260.40">
    <property type="entry name" value="lambda repressor-like DNA-binding domains"/>
    <property type="match status" value="1"/>
</dbReference>
<dbReference type="PANTHER" id="PTHR46558:SF11">
    <property type="entry name" value="HTH-TYPE TRANSCRIPTIONAL REGULATOR XRE"/>
    <property type="match status" value="1"/>
</dbReference>
<organism evidence="3 4">
    <name type="scientific">Agathobaculum butyriciproducens</name>
    <dbReference type="NCBI Taxonomy" id="1628085"/>
    <lineage>
        <taxon>Bacteria</taxon>
        <taxon>Bacillati</taxon>
        <taxon>Bacillota</taxon>
        <taxon>Clostridia</taxon>
        <taxon>Eubacteriales</taxon>
        <taxon>Butyricicoccaceae</taxon>
        <taxon>Agathobaculum</taxon>
    </lineage>
</organism>
<protein>
    <submittedName>
        <fullName evidence="3">Helix-turn-helix domain-containing protein</fullName>
    </submittedName>
</protein>
<dbReference type="GeneID" id="98661457"/>
<gene>
    <name evidence="3" type="ORF">LKD22_02825</name>
</gene>
<accession>A0AAW4VTC2</accession>
<dbReference type="RefSeq" id="WP_118284956.1">
    <property type="nucleotide sequence ID" value="NZ_JAJEPX010000004.1"/>
</dbReference>
<dbReference type="Proteomes" id="UP001298753">
    <property type="component" value="Unassembled WGS sequence"/>
</dbReference>
<evidence type="ECO:0000259" key="2">
    <source>
        <dbReference type="PROSITE" id="PS50943"/>
    </source>
</evidence>
<dbReference type="EMBL" id="JAJEPX010000004">
    <property type="protein sequence ID" value="MCC2176075.1"/>
    <property type="molecule type" value="Genomic_DNA"/>
</dbReference>
<comment type="caution">
    <text evidence="3">The sequence shown here is derived from an EMBL/GenBank/DDBJ whole genome shotgun (WGS) entry which is preliminary data.</text>
</comment>
<evidence type="ECO:0000313" key="3">
    <source>
        <dbReference type="EMBL" id="MCC2176075.1"/>
    </source>
</evidence>
<keyword evidence="1" id="KW-0238">DNA-binding</keyword>
<dbReference type="PANTHER" id="PTHR46558">
    <property type="entry name" value="TRACRIPTIONAL REGULATORY PROTEIN-RELATED-RELATED"/>
    <property type="match status" value="1"/>
</dbReference>
<proteinExistence type="predicted"/>
<dbReference type="Pfam" id="PF01381">
    <property type="entry name" value="HTH_3"/>
    <property type="match status" value="1"/>
</dbReference>
<evidence type="ECO:0000256" key="1">
    <source>
        <dbReference type="ARBA" id="ARBA00023125"/>
    </source>
</evidence>
<reference evidence="3 4" key="1">
    <citation type="submission" date="2021-10" db="EMBL/GenBank/DDBJ databases">
        <title>Anaerobic single-cell dispensing facilitates the cultivation of human gut bacteria.</title>
        <authorList>
            <person name="Afrizal A."/>
        </authorList>
    </citation>
    <scope>NUCLEOTIDE SEQUENCE [LARGE SCALE GENOMIC DNA]</scope>
    <source>
        <strain evidence="3 4">CLA-AA-H270</strain>
    </source>
</reference>
<dbReference type="PROSITE" id="PS50943">
    <property type="entry name" value="HTH_CROC1"/>
    <property type="match status" value="1"/>
</dbReference>
<dbReference type="GO" id="GO:0003677">
    <property type="term" value="F:DNA binding"/>
    <property type="evidence" value="ECO:0007669"/>
    <property type="project" value="UniProtKB-KW"/>
</dbReference>
<name>A0AAW4VTC2_9FIRM</name>
<evidence type="ECO:0000313" key="4">
    <source>
        <dbReference type="Proteomes" id="UP001298753"/>
    </source>
</evidence>